<dbReference type="EMBL" id="JANUAE010000001">
    <property type="protein sequence ID" value="MCS3708450.1"/>
    <property type="molecule type" value="Genomic_DNA"/>
</dbReference>
<feature type="transmembrane region" description="Helical" evidence="1">
    <location>
        <begin position="130"/>
        <end position="156"/>
    </location>
</feature>
<name>A0A9X2Q1D7_9BACT</name>
<accession>A0A9X2Q1D7</accession>
<gene>
    <name evidence="2" type="ORF">GGP61_000037</name>
</gene>
<feature type="transmembrane region" description="Helical" evidence="1">
    <location>
        <begin position="47"/>
        <end position="68"/>
    </location>
</feature>
<evidence type="ECO:0000313" key="3">
    <source>
        <dbReference type="Proteomes" id="UP001155057"/>
    </source>
</evidence>
<evidence type="ECO:0000256" key="1">
    <source>
        <dbReference type="SAM" id="Phobius"/>
    </source>
</evidence>
<dbReference type="Proteomes" id="UP001155057">
    <property type="component" value="Unassembled WGS sequence"/>
</dbReference>
<protein>
    <submittedName>
        <fullName evidence="2">Uncharacterized protein</fullName>
    </submittedName>
</protein>
<keyword evidence="1" id="KW-0812">Transmembrane</keyword>
<organism evidence="2 3">
    <name type="scientific">Salinibacter ruber</name>
    <dbReference type="NCBI Taxonomy" id="146919"/>
    <lineage>
        <taxon>Bacteria</taxon>
        <taxon>Pseudomonadati</taxon>
        <taxon>Rhodothermota</taxon>
        <taxon>Rhodothermia</taxon>
        <taxon>Rhodothermales</taxon>
        <taxon>Salinibacteraceae</taxon>
        <taxon>Salinibacter</taxon>
    </lineage>
</organism>
<reference evidence="2" key="1">
    <citation type="submission" date="2022-08" db="EMBL/GenBank/DDBJ databases">
        <title>Genomic Encyclopedia of Type Strains, Phase V (KMG-V): Genome sequencing to study the core and pangenomes of soil and plant-associated prokaryotes.</title>
        <authorList>
            <person name="Whitman W."/>
        </authorList>
    </citation>
    <scope>NUCLEOTIDE SEQUENCE</scope>
    <source>
        <strain evidence="2">SP3049</strain>
    </source>
</reference>
<evidence type="ECO:0000313" key="2">
    <source>
        <dbReference type="EMBL" id="MCS3708450.1"/>
    </source>
</evidence>
<sequence>MNTPDGLTPWFERLFGTDPFSGSGPLANSAPSSNSALSSGSTSAVRLQWLALALTTLPLALLATRALVAETPGRLFGSRLFGALMSCSLGLFLSGVGFGVLAGENRQMGNQKEKSQETTTLKGGKSVRGYWWFGSAAFVCFMAGGLAFVVGLSVLFL</sequence>
<proteinExistence type="predicted"/>
<comment type="caution">
    <text evidence="2">The sequence shown here is derived from an EMBL/GenBank/DDBJ whole genome shotgun (WGS) entry which is preliminary data.</text>
</comment>
<feature type="transmembrane region" description="Helical" evidence="1">
    <location>
        <begin position="80"/>
        <end position="102"/>
    </location>
</feature>
<keyword evidence="1" id="KW-1133">Transmembrane helix</keyword>
<keyword evidence="1" id="KW-0472">Membrane</keyword>
<dbReference type="AlphaFoldDB" id="A0A9X2Q1D7"/>